<protein>
    <submittedName>
        <fullName evidence="2">Uncharacterized protein</fullName>
    </submittedName>
</protein>
<accession>A0AAV7UP90</accession>
<feature type="region of interest" description="Disordered" evidence="1">
    <location>
        <begin position="43"/>
        <end position="74"/>
    </location>
</feature>
<proteinExistence type="predicted"/>
<feature type="compositionally biased region" description="Basic and acidic residues" evidence="1">
    <location>
        <begin position="105"/>
        <end position="118"/>
    </location>
</feature>
<dbReference type="EMBL" id="JANPWB010000005">
    <property type="protein sequence ID" value="KAJ1190196.1"/>
    <property type="molecule type" value="Genomic_DNA"/>
</dbReference>
<dbReference type="Proteomes" id="UP001066276">
    <property type="component" value="Chromosome 3_1"/>
</dbReference>
<evidence type="ECO:0000256" key="1">
    <source>
        <dbReference type="SAM" id="MobiDB-lite"/>
    </source>
</evidence>
<gene>
    <name evidence="2" type="ORF">NDU88_006934</name>
</gene>
<feature type="compositionally biased region" description="Polar residues" evidence="1">
    <location>
        <begin position="170"/>
        <end position="187"/>
    </location>
</feature>
<feature type="compositionally biased region" description="Basic and acidic residues" evidence="1">
    <location>
        <begin position="52"/>
        <end position="64"/>
    </location>
</feature>
<name>A0AAV7UP90_PLEWA</name>
<organism evidence="2 3">
    <name type="scientific">Pleurodeles waltl</name>
    <name type="common">Iberian ribbed newt</name>
    <dbReference type="NCBI Taxonomy" id="8319"/>
    <lineage>
        <taxon>Eukaryota</taxon>
        <taxon>Metazoa</taxon>
        <taxon>Chordata</taxon>
        <taxon>Craniata</taxon>
        <taxon>Vertebrata</taxon>
        <taxon>Euteleostomi</taxon>
        <taxon>Amphibia</taxon>
        <taxon>Batrachia</taxon>
        <taxon>Caudata</taxon>
        <taxon>Salamandroidea</taxon>
        <taxon>Salamandridae</taxon>
        <taxon>Pleurodelinae</taxon>
        <taxon>Pleurodeles</taxon>
    </lineage>
</organism>
<comment type="caution">
    <text evidence="2">The sequence shown here is derived from an EMBL/GenBank/DDBJ whole genome shotgun (WGS) entry which is preliminary data.</text>
</comment>
<feature type="region of interest" description="Disordered" evidence="1">
    <location>
        <begin position="165"/>
        <end position="187"/>
    </location>
</feature>
<dbReference type="AlphaFoldDB" id="A0AAV7UP90"/>
<reference evidence="2" key="1">
    <citation type="journal article" date="2022" name="bioRxiv">
        <title>Sequencing and chromosome-scale assembly of the giantPleurodeles waltlgenome.</title>
        <authorList>
            <person name="Brown T."/>
            <person name="Elewa A."/>
            <person name="Iarovenko S."/>
            <person name="Subramanian E."/>
            <person name="Araus A.J."/>
            <person name="Petzold A."/>
            <person name="Susuki M."/>
            <person name="Suzuki K.-i.T."/>
            <person name="Hayashi T."/>
            <person name="Toyoda A."/>
            <person name="Oliveira C."/>
            <person name="Osipova E."/>
            <person name="Leigh N.D."/>
            <person name="Simon A."/>
            <person name="Yun M.H."/>
        </authorList>
    </citation>
    <scope>NUCLEOTIDE SEQUENCE</scope>
    <source>
        <strain evidence="2">20211129_DDA</strain>
        <tissue evidence="2">Liver</tissue>
    </source>
</reference>
<evidence type="ECO:0000313" key="2">
    <source>
        <dbReference type="EMBL" id="KAJ1190196.1"/>
    </source>
</evidence>
<evidence type="ECO:0000313" key="3">
    <source>
        <dbReference type="Proteomes" id="UP001066276"/>
    </source>
</evidence>
<sequence>MEVTPSPRKQILTTINAGPELGADLEELLTKTWELLAQQKKALGNKSAARSTSERVEGARDVTTKRRSGTLPKGPTQRICVARIAAPPKITGDWGQGTRRNTSTARREVCKASTDREQGGASHNVSQDDETWSEATDQNSRAEHEEGLEVSMAATSGINHRQTVAHEGETQAQRNEQMSQGGAVTKGSITNFGSKVAVVSVTQ</sequence>
<feature type="region of interest" description="Disordered" evidence="1">
    <location>
        <begin position="90"/>
        <end position="147"/>
    </location>
</feature>
<keyword evidence="3" id="KW-1185">Reference proteome</keyword>